<dbReference type="EMBL" id="NHON01000028">
    <property type="protein sequence ID" value="OWJ66109.1"/>
    <property type="molecule type" value="Genomic_DNA"/>
</dbReference>
<dbReference type="NCBIfam" id="TIGR03590">
    <property type="entry name" value="PseG"/>
    <property type="match status" value="1"/>
</dbReference>
<gene>
    <name evidence="3" type="ORF">BWR60_16080</name>
</gene>
<feature type="active site" description="Proton acceptor" evidence="1">
    <location>
        <position position="25"/>
    </location>
</feature>
<evidence type="ECO:0000256" key="2">
    <source>
        <dbReference type="PIRSR" id="PIRSR620023-2"/>
    </source>
</evidence>
<feature type="binding site" evidence="2">
    <location>
        <position position="158"/>
    </location>
    <ligand>
        <name>substrate</name>
    </ligand>
</feature>
<dbReference type="OrthoDB" id="9788924at2"/>
<dbReference type="SUPFAM" id="SSF53756">
    <property type="entry name" value="UDP-Glycosyltransferase/glycogen phosphorylase"/>
    <property type="match status" value="1"/>
</dbReference>
<sequence length="360" mass="36547">MAGPSEAAPRVAFRLDASAAIGGGHAMRCLSLARALADRGADCLFLVNEDALAVVPALAGADCRVVGPDPDAAVAALQAAWPDGADAAVCDLYSWTAQQEQVFAAAARRLLVIDDLAAAPHHCDLLLNQNFGAVASAYDGLVPPGCRRLVGLDYALLRPDFAALRPAALERRQAAGRPGTILVSLGLTDVGGITGRVCAALAAIPGFARAEVVLGPAAPSIARVRSLADADPRFRCHVGLDDMAQAMLQADAAIGAMGSSSWERCCLGLPTLAVTLADNQRPTAQALVASGIVALAGDTAALDDAALRAAIAAFLGDTDGLRRLSRASADLCDGLGAGRVAAALLDGLERNGSRAGHARA</sequence>
<keyword evidence="4" id="KW-1185">Reference proteome</keyword>
<dbReference type="RefSeq" id="WP_088152039.1">
    <property type="nucleotide sequence ID" value="NZ_NHON01000028.1"/>
</dbReference>
<feature type="binding site" evidence="2">
    <location>
        <position position="263"/>
    </location>
    <ligand>
        <name>substrate</name>
    </ligand>
</feature>
<dbReference type="Proteomes" id="UP000196655">
    <property type="component" value="Unassembled WGS sequence"/>
</dbReference>
<dbReference type="InterPro" id="IPR020023">
    <property type="entry name" value="PseG"/>
</dbReference>
<dbReference type="AlphaFoldDB" id="A0A211ZLG5"/>
<evidence type="ECO:0000313" key="3">
    <source>
        <dbReference type="EMBL" id="OWJ66109.1"/>
    </source>
</evidence>
<comment type="caution">
    <text evidence="3">The sequence shown here is derived from an EMBL/GenBank/DDBJ whole genome shotgun (WGS) entry which is preliminary data.</text>
</comment>
<dbReference type="Gene3D" id="3.40.50.2000">
    <property type="entry name" value="Glycogen Phosphorylase B"/>
    <property type="match status" value="1"/>
</dbReference>
<dbReference type="GO" id="GO:0016787">
    <property type="term" value="F:hydrolase activity"/>
    <property type="evidence" value="ECO:0007669"/>
    <property type="project" value="UniProtKB-KW"/>
</dbReference>
<proteinExistence type="predicted"/>
<protein>
    <submittedName>
        <fullName evidence="3">UDP-2,4-diacetamido-2,4, 6-trideoxy-beta-L-altropyranose hydrolase</fullName>
    </submittedName>
</protein>
<dbReference type="Gene3D" id="3.40.50.11190">
    <property type="match status" value="1"/>
</dbReference>
<keyword evidence="3" id="KW-0378">Hydrolase</keyword>
<evidence type="ECO:0000256" key="1">
    <source>
        <dbReference type="PIRSR" id="PIRSR620023-1"/>
    </source>
</evidence>
<reference evidence="4" key="1">
    <citation type="submission" date="2017-05" db="EMBL/GenBank/DDBJ databases">
        <authorList>
            <person name="Macchi M."/>
            <person name="Festa S."/>
            <person name="Coppotelli B.M."/>
            <person name="Morelli I.S."/>
        </authorList>
    </citation>
    <scope>NUCLEOTIDE SEQUENCE [LARGE SCALE GENOMIC DNA]</scope>
    <source>
        <strain evidence="4">I</strain>
    </source>
</reference>
<dbReference type="STRING" id="1122125.GCA_000423185_05984"/>
<organism evidence="3 4">
    <name type="scientific">Inquilinus limosus</name>
    <dbReference type="NCBI Taxonomy" id="171674"/>
    <lineage>
        <taxon>Bacteria</taxon>
        <taxon>Pseudomonadati</taxon>
        <taxon>Pseudomonadota</taxon>
        <taxon>Alphaproteobacteria</taxon>
        <taxon>Rhodospirillales</taxon>
        <taxon>Rhodospirillaceae</taxon>
        <taxon>Inquilinus</taxon>
    </lineage>
</organism>
<evidence type="ECO:0000313" key="4">
    <source>
        <dbReference type="Proteomes" id="UP000196655"/>
    </source>
</evidence>
<accession>A0A211ZLG5</accession>
<name>A0A211ZLG5_9PROT</name>